<comment type="caution">
    <text evidence="4">The sequence shown here is derived from an EMBL/GenBank/DDBJ whole genome shotgun (WGS) entry which is preliminary data.</text>
</comment>
<dbReference type="InterPro" id="IPR001647">
    <property type="entry name" value="HTH_TetR"/>
</dbReference>
<reference evidence="4 5" key="1">
    <citation type="submission" date="2018-03" db="EMBL/GenBank/DDBJ databases">
        <title>Genomic Encyclopedia of Archaeal and Bacterial Type Strains, Phase II (KMG-II): from individual species to whole genera.</title>
        <authorList>
            <person name="Goeker M."/>
        </authorList>
    </citation>
    <scope>NUCLEOTIDE SEQUENCE [LARGE SCALE GENOMIC DNA]</scope>
    <source>
        <strain evidence="4 5">DSM 45211</strain>
    </source>
</reference>
<accession>A0A2P8EC44</accession>
<dbReference type="Proteomes" id="UP000243528">
    <property type="component" value="Unassembled WGS sequence"/>
</dbReference>
<feature type="domain" description="HTH tetR-type" evidence="3">
    <location>
        <begin position="5"/>
        <end position="65"/>
    </location>
</feature>
<evidence type="ECO:0000256" key="2">
    <source>
        <dbReference type="PROSITE-ProRule" id="PRU00335"/>
    </source>
</evidence>
<dbReference type="OrthoDB" id="3218408at2"/>
<dbReference type="InterPro" id="IPR009057">
    <property type="entry name" value="Homeodomain-like_sf"/>
</dbReference>
<dbReference type="PROSITE" id="PS50977">
    <property type="entry name" value="HTH_TETR_2"/>
    <property type="match status" value="1"/>
</dbReference>
<proteinExistence type="predicted"/>
<evidence type="ECO:0000313" key="4">
    <source>
        <dbReference type="EMBL" id="PSL07036.1"/>
    </source>
</evidence>
<dbReference type="SUPFAM" id="SSF46689">
    <property type="entry name" value="Homeodomain-like"/>
    <property type="match status" value="1"/>
</dbReference>
<evidence type="ECO:0000313" key="5">
    <source>
        <dbReference type="Proteomes" id="UP000243528"/>
    </source>
</evidence>
<feature type="DNA-binding region" description="H-T-H motif" evidence="2">
    <location>
        <begin position="28"/>
        <end position="47"/>
    </location>
</feature>
<dbReference type="AlphaFoldDB" id="A0A2P8EC44"/>
<gene>
    <name evidence="4" type="ORF">CLV30_102425</name>
</gene>
<dbReference type="Pfam" id="PF00440">
    <property type="entry name" value="TetR_N"/>
    <property type="match status" value="1"/>
</dbReference>
<dbReference type="Gene3D" id="1.10.357.10">
    <property type="entry name" value="Tetracycline Repressor, domain 2"/>
    <property type="match status" value="1"/>
</dbReference>
<sequence>MATARTPRGAWIDAGLAALAAGGPDAVRIETLARTLGVTKGGFYGYFADRTALLEEMLQTWERRSVDDVLDSVEREGGSALTRAQRAADLTFSDALLPIDRAIRDWARRDAAVAERLRRVDNQRMDYLRSLFAGTGSDPAELEARCLLAFSAAVAGDLILADHPHQTRNEVLELAASVLFARPAEGESRS</sequence>
<name>A0A2P8EC44_9ACTN</name>
<keyword evidence="1 2" id="KW-0238">DNA-binding</keyword>
<dbReference type="EMBL" id="PYGE01000002">
    <property type="protein sequence ID" value="PSL07036.1"/>
    <property type="molecule type" value="Genomic_DNA"/>
</dbReference>
<dbReference type="RefSeq" id="WP_106536001.1">
    <property type="nucleotide sequence ID" value="NZ_ML142898.1"/>
</dbReference>
<evidence type="ECO:0000259" key="3">
    <source>
        <dbReference type="PROSITE" id="PS50977"/>
    </source>
</evidence>
<protein>
    <submittedName>
        <fullName evidence="4">TetR family transcriptional regulator</fullName>
    </submittedName>
</protein>
<organism evidence="4 5">
    <name type="scientific">Haloactinopolyspora alba</name>
    <dbReference type="NCBI Taxonomy" id="648780"/>
    <lineage>
        <taxon>Bacteria</taxon>
        <taxon>Bacillati</taxon>
        <taxon>Actinomycetota</taxon>
        <taxon>Actinomycetes</taxon>
        <taxon>Jiangellales</taxon>
        <taxon>Jiangellaceae</taxon>
        <taxon>Haloactinopolyspora</taxon>
    </lineage>
</organism>
<evidence type="ECO:0000256" key="1">
    <source>
        <dbReference type="ARBA" id="ARBA00023125"/>
    </source>
</evidence>
<keyword evidence="5" id="KW-1185">Reference proteome</keyword>
<dbReference type="GO" id="GO:0003677">
    <property type="term" value="F:DNA binding"/>
    <property type="evidence" value="ECO:0007669"/>
    <property type="project" value="UniProtKB-UniRule"/>
</dbReference>